<evidence type="ECO:0000313" key="3">
    <source>
        <dbReference type="EMBL" id="GFS05198.1"/>
    </source>
</evidence>
<dbReference type="InterPro" id="IPR006029">
    <property type="entry name" value="Neurotrans-gated_channel_TM"/>
</dbReference>
<dbReference type="EMBL" id="BMAT01009374">
    <property type="protein sequence ID" value="GFS05198.1"/>
    <property type="molecule type" value="Genomic_DNA"/>
</dbReference>
<keyword evidence="1" id="KW-0472">Membrane</keyword>
<keyword evidence="1" id="KW-1133">Transmembrane helix</keyword>
<dbReference type="GO" id="GO:0004888">
    <property type="term" value="F:transmembrane signaling receptor activity"/>
    <property type="evidence" value="ECO:0007669"/>
    <property type="project" value="InterPro"/>
</dbReference>
<dbReference type="Pfam" id="PF02932">
    <property type="entry name" value="Neur_chan_memb"/>
    <property type="match status" value="1"/>
</dbReference>
<keyword evidence="4" id="KW-1185">Reference proteome</keyword>
<feature type="transmembrane region" description="Helical" evidence="1">
    <location>
        <begin position="36"/>
        <end position="56"/>
    </location>
</feature>
<keyword evidence="1" id="KW-0812">Transmembrane</keyword>
<dbReference type="GO" id="GO:0005216">
    <property type="term" value="F:monoatomic ion channel activity"/>
    <property type="evidence" value="ECO:0007669"/>
    <property type="project" value="InterPro"/>
</dbReference>
<accession>A0AAV4I6K4</accession>
<dbReference type="InterPro" id="IPR038050">
    <property type="entry name" value="Neuro_actylchol_rec"/>
</dbReference>
<dbReference type="Proteomes" id="UP000762676">
    <property type="component" value="Unassembled WGS sequence"/>
</dbReference>
<protein>
    <submittedName>
        <fullName evidence="3">Neuronal acetylcholine receptor subunit alpha-7</fullName>
    </submittedName>
</protein>
<dbReference type="PANTHER" id="PTHR18945">
    <property type="entry name" value="NEUROTRANSMITTER GATED ION CHANNEL"/>
    <property type="match status" value="1"/>
</dbReference>
<feature type="domain" description="Neurotransmitter-gated ion-channel transmembrane" evidence="2">
    <location>
        <begin position="39"/>
        <end position="96"/>
    </location>
</feature>
<evidence type="ECO:0000259" key="2">
    <source>
        <dbReference type="Pfam" id="PF02932"/>
    </source>
</evidence>
<name>A0AAV4I6K4_9GAST</name>
<gene>
    <name evidence="3" type="ORF">ElyMa_004675500</name>
</gene>
<organism evidence="3 4">
    <name type="scientific">Elysia marginata</name>
    <dbReference type="NCBI Taxonomy" id="1093978"/>
    <lineage>
        <taxon>Eukaryota</taxon>
        <taxon>Metazoa</taxon>
        <taxon>Spiralia</taxon>
        <taxon>Lophotrochozoa</taxon>
        <taxon>Mollusca</taxon>
        <taxon>Gastropoda</taxon>
        <taxon>Heterobranchia</taxon>
        <taxon>Euthyneura</taxon>
        <taxon>Panpulmonata</taxon>
        <taxon>Sacoglossa</taxon>
        <taxon>Placobranchoidea</taxon>
        <taxon>Plakobranchidae</taxon>
        <taxon>Elysia</taxon>
    </lineage>
</organism>
<dbReference type="AlphaFoldDB" id="A0AAV4I6K4"/>
<dbReference type="GO" id="GO:0016020">
    <property type="term" value="C:membrane"/>
    <property type="evidence" value="ECO:0007669"/>
    <property type="project" value="InterPro"/>
</dbReference>
<evidence type="ECO:0000256" key="1">
    <source>
        <dbReference type="SAM" id="Phobius"/>
    </source>
</evidence>
<proteinExistence type="predicted"/>
<evidence type="ECO:0000313" key="4">
    <source>
        <dbReference type="Proteomes" id="UP000762676"/>
    </source>
</evidence>
<keyword evidence="3" id="KW-0675">Receptor</keyword>
<feature type="transmembrane region" description="Helical" evidence="1">
    <location>
        <begin position="68"/>
        <end position="85"/>
    </location>
</feature>
<sequence length="102" mass="11268">MSIPNLQEQALPAYDGMGYAQVVFTIHLQRKSLFHIVNLILPSVIVKSLAIIGFLLPPESGEKLNLEITVLLSLLVFQLVILNSMPNSSKHLPVIGARFAYN</sequence>
<dbReference type="CDD" id="cd19051">
    <property type="entry name" value="LGIC_TM_cation"/>
    <property type="match status" value="1"/>
</dbReference>
<dbReference type="InterPro" id="IPR036719">
    <property type="entry name" value="Neuro-gated_channel_TM_sf"/>
</dbReference>
<dbReference type="Gene3D" id="1.20.58.390">
    <property type="entry name" value="Neurotransmitter-gated ion-channel transmembrane domain"/>
    <property type="match status" value="1"/>
</dbReference>
<dbReference type="InterPro" id="IPR006201">
    <property type="entry name" value="Neur_channel"/>
</dbReference>
<reference evidence="3 4" key="1">
    <citation type="journal article" date="2021" name="Elife">
        <title>Chloroplast acquisition without the gene transfer in kleptoplastic sea slugs, Plakobranchus ocellatus.</title>
        <authorList>
            <person name="Maeda T."/>
            <person name="Takahashi S."/>
            <person name="Yoshida T."/>
            <person name="Shimamura S."/>
            <person name="Takaki Y."/>
            <person name="Nagai Y."/>
            <person name="Toyoda A."/>
            <person name="Suzuki Y."/>
            <person name="Arimoto A."/>
            <person name="Ishii H."/>
            <person name="Satoh N."/>
            <person name="Nishiyama T."/>
            <person name="Hasebe M."/>
            <person name="Maruyama T."/>
            <person name="Minagawa J."/>
            <person name="Obokata J."/>
            <person name="Shigenobu S."/>
        </authorList>
    </citation>
    <scope>NUCLEOTIDE SEQUENCE [LARGE SCALE GENOMIC DNA]</scope>
</reference>
<comment type="caution">
    <text evidence="3">The sequence shown here is derived from an EMBL/GenBank/DDBJ whole genome shotgun (WGS) entry which is preliminary data.</text>
</comment>
<dbReference type="SUPFAM" id="SSF90112">
    <property type="entry name" value="Neurotransmitter-gated ion-channel transmembrane pore"/>
    <property type="match status" value="1"/>
</dbReference>